<dbReference type="SUPFAM" id="SSF51735">
    <property type="entry name" value="NAD(P)-binding Rossmann-fold domains"/>
    <property type="match status" value="1"/>
</dbReference>
<dbReference type="InterPro" id="IPR002364">
    <property type="entry name" value="Quin_OxRdtase/zeta-crystal_CS"/>
</dbReference>
<gene>
    <name evidence="4" type="ORF">GCM10009801_58960</name>
</gene>
<dbReference type="InterPro" id="IPR050700">
    <property type="entry name" value="YIM1/Zinc_Alcohol_DH_Fams"/>
</dbReference>
<evidence type="ECO:0000256" key="2">
    <source>
        <dbReference type="SAM" id="MobiDB-lite"/>
    </source>
</evidence>
<dbReference type="Gene3D" id="3.40.50.720">
    <property type="entry name" value="NAD(P)-binding Rossmann-like Domain"/>
    <property type="match status" value="1"/>
</dbReference>
<dbReference type="CDD" id="cd05289">
    <property type="entry name" value="MDR_like_2"/>
    <property type="match status" value="1"/>
</dbReference>
<comment type="caution">
    <text evidence="4">The sequence shown here is derived from an EMBL/GenBank/DDBJ whole genome shotgun (WGS) entry which is preliminary data.</text>
</comment>
<feature type="domain" description="Enoyl reductase (ER)" evidence="3">
    <location>
        <begin position="10"/>
        <end position="307"/>
    </location>
</feature>
<dbReference type="InterPro" id="IPR036291">
    <property type="entry name" value="NAD(P)-bd_dom_sf"/>
</dbReference>
<keyword evidence="1" id="KW-0560">Oxidoreductase</keyword>
<dbReference type="PANTHER" id="PTHR11695:SF294">
    <property type="entry name" value="RETICULON-4-INTERACTING PROTEIN 1, MITOCHONDRIAL"/>
    <property type="match status" value="1"/>
</dbReference>
<dbReference type="EMBL" id="BAAAPE010000015">
    <property type="protein sequence ID" value="GAA2092448.1"/>
    <property type="molecule type" value="Genomic_DNA"/>
</dbReference>
<evidence type="ECO:0000256" key="1">
    <source>
        <dbReference type="ARBA" id="ARBA00023002"/>
    </source>
</evidence>
<reference evidence="5" key="1">
    <citation type="journal article" date="2019" name="Int. J. Syst. Evol. Microbiol.">
        <title>The Global Catalogue of Microorganisms (GCM) 10K type strain sequencing project: providing services to taxonomists for standard genome sequencing and annotation.</title>
        <authorList>
            <consortium name="The Broad Institute Genomics Platform"/>
            <consortium name="The Broad Institute Genome Sequencing Center for Infectious Disease"/>
            <person name="Wu L."/>
            <person name="Ma J."/>
        </authorList>
    </citation>
    <scope>NUCLEOTIDE SEQUENCE [LARGE SCALE GENOMIC DNA]</scope>
    <source>
        <strain evidence="5">JCM 15478</strain>
    </source>
</reference>
<dbReference type="InterPro" id="IPR020843">
    <property type="entry name" value="ER"/>
</dbReference>
<dbReference type="SUPFAM" id="SSF50129">
    <property type="entry name" value="GroES-like"/>
    <property type="match status" value="1"/>
</dbReference>
<dbReference type="InterPro" id="IPR011032">
    <property type="entry name" value="GroES-like_sf"/>
</dbReference>
<evidence type="ECO:0000259" key="3">
    <source>
        <dbReference type="SMART" id="SM00829"/>
    </source>
</evidence>
<dbReference type="PANTHER" id="PTHR11695">
    <property type="entry name" value="ALCOHOL DEHYDROGENASE RELATED"/>
    <property type="match status" value="1"/>
</dbReference>
<protein>
    <submittedName>
        <fullName evidence="4">NADP-dependent oxidoreductase</fullName>
    </submittedName>
</protein>
<dbReference type="Pfam" id="PF08240">
    <property type="entry name" value="ADH_N"/>
    <property type="match status" value="1"/>
</dbReference>
<dbReference type="SMART" id="SM00829">
    <property type="entry name" value="PKS_ER"/>
    <property type="match status" value="1"/>
</dbReference>
<feature type="region of interest" description="Disordered" evidence="2">
    <location>
        <begin position="309"/>
        <end position="334"/>
    </location>
</feature>
<name>A0ABP5I2E0_9ACTN</name>
<accession>A0ABP5I2E0</accession>
<proteinExistence type="predicted"/>
<organism evidence="4 5">
    <name type="scientific">Streptomyces albiaxialis</name>
    <dbReference type="NCBI Taxonomy" id="329523"/>
    <lineage>
        <taxon>Bacteria</taxon>
        <taxon>Bacillati</taxon>
        <taxon>Actinomycetota</taxon>
        <taxon>Actinomycetes</taxon>
        <taxon>Kitasatosporales</taxon>
        <taxon>Streptomycetaceae</taxon>
        <taxon>Streptomyces</taxon>
    </lineage>
</organism>
<dbReference type="InterPro" id="IPR013154">
    <property type="entry name" value="ADH-like_N"/>
</dbReference>
<dbReference type="PROSITE" id="PS01162">
    <property type="entry name" value="QOR_ZETA_CRYSTAL"/>
    <property type="match status" value="1"/>
</dbReference>
<dbReference type="Proteomes" id="UP001500016">
    <property type="component" value="Unassembled WGS sequence"/>
</dbReference>
<keyword evidence="5" id="KW-1185">Reference proteome</keyword>
<dbReference type="RefSeq" id="WP_425578310.1">
    <property type="nucleotide sequence ID" value="NZ_BAAAPE010000015.1"/>
</dbReference>
<dbReference type="Gene3D" id="3.90.180.10">
    <property type="entry name" value="Medium-chain alcohol dehydrogenases, catalytic domain"/>
    <property type="match status" value="1"/>
</dbReference>
<sequence length="334" mass="35125">MRIITQQTLGGPEVLTLVDAPEPRPLPTEVLVRVEAIGLNPLEARLRAGEFPLIGEPPFTLGWDISGVVEEASGTWRFRPGDEVFGMPLFPRAAHAYAEAVAAPALHLARKPASLSHVEAAALPVAGLTAWQGLVDLGGVTKGDRVLIHGGGGGVGHVAIQIAKARGAYVFTTASGSKRTFAEGFGADEVIDYTAVDFAEAVRDIDLVLDTIGGDTAERSLAVLRPGGHLVTAVAEEDTELIAAYEAAGMRFSGIAVDPDPVALRGLAELVEQGRLRVHVQETFPFARVADAHRLLDAGHLRGKLVLTVGGTGSGGRGTGRSRRRATRSPADRR</sequence>
<evidence type="ECO:0000313" key="5">
    <source>
        <dbReference type="Proteomes" id="UP001500016"/>
    </source>
</evidence>
<dbReference type="Pfam" id="PF13602">
    <property type="entry name" value="ADH_zinc_N_2"/>
    <property type="match status" value="1"/>
</dbReference>
<feature type="compositionally biased region" description="Gly residues" evidence="2">
    <location>
        <begin position="310"/>
        <end position="319"/>
    </location>
</feature>
<evidence type="ECO:0000313" key="4">
    <source>
        <dbReference type="EMBL" id="GAA2092448.1"/>
    </source>
</evidence>